<feature type="transmembrane region" description="Helical" evidence="4">
    <location>
        <begin position="955"/>
        <end position="975"/>
    </location>
</feature>
<keyword evidence="1 2" id="KW-0443">Lipid metabolism</keyword>
<evidence type="ECO:0000259" key="5">
    <source>
        <dbReference type="PROSITE" id="PS51635"/>
    </source>
</evidence>
<dbReference type="Gene3D" id="3.40.1090.10">
    <property type="entry name" value="Cytosolic phospholipase A2 catalytic domain"/>
    <property type="match status" value="1"/>
</dbReference>
<dbReference type="SUPFAM" id="SSF52151">
    <property type="entry name" value="FabD/lysophospholipase-like"/>
    <property type="match status" value="1"/>
</dbReference>
<feature type="compositionally biased region" description="Pro residues" evidence="3">
    <location>
        <begin position="238"/>
        <end position="248"/>
    </location>
</feature>
<reference evidence="6" key="1">
    <citation type="submission" date="2020-09" db="EMBL/GenBank/DDBJ databases">
        <title>Whole genome shotgun sequence of Streptomyces xanthophaeus NBRC 12829.</title>
        <authorList>
            <person name="Komaki H."/>
            <person name="Tamura T."/>
        </authorList>
    </citation>
    <scope>NUCLEOTIDE SEQUENCE</scope>
    <source>
        <strain evidence="6">NBRC 12829</strain>
    </source>
</reference>
<feature type="short sequence motif" description="GXSXG" evidence="2">
    <location>
        <begin position="65"/>
        <end position="69"/>
    </location>
</feature>
<feature type="transmembrane region" description="Helical" evidence="4">
    <location>
        <begin position="987"/>
        <end position="1010"/>
    </location>
</feature>
<keyword evidence="4" id="KW-1133">Transmembrane helix</keyword>
<sequence length="1111" mass="116069">MTPAEPSPLSKELRLALAMRGGVSLAVWMGGSCCEVAALRNKDGVYGPLLRDCGYEDVTVDVLAGTSAGGLNGVLLACHLVYGMPFDAGVRDVWLELGDLESLLRRAARPGRVPDSLLRGDAAFYQGLRAKLELLIERGSPPEQPPAALRLILTATRLRARPDRVRPTLGQPLLTGRSRAYFRFRHRTAADPAAAALTDFPTGAGRPEALNRLAYAARASSSFPGAFEPARPVTGTPPTGPTHVPDPPNLWGISSETGYPDPGSGGRVELVDGGLLDNIPVAWALRAIAGSPADRSVDRWLLFLQPVPPYPSAPGETEAPGRVTRMLHLAFKSFAVKAGAESLLDDAAEFQAVEDTVARRAALTGVLPPTLVQCAQAATGGLAGYREQTGGAEARRLVRLLQDPVEVTGADPLPLPSGPGPLDALDTGGGDGSVPFLKDLRTLGGHWILPEGMPFVRIADQGRSPMTPARSLRLLLQWICTFERIGRTGNVPLLTECRTRLYAHRLAIATLIAARDRALLTAFRAGLAAGLLDPVALVRSATVQLDGVLPALPDTDEEWDGWAARLAAAAAGPATATVAPGTPGAPGTPPGASPGEELYARLWRSLAELGRDIGLAMSPGPGAEPDPPVPGFAALHEAAALGSAGMMTALTAAEVLLGPLCPDPLAEPAPVSFHTISAANTSWASERLLGDRAPKELVEGKLSGNQLSNFSAFLSARWRIGDWTWGRLDAAASLVRVAATDERLEEVFQDPEAPGFFDGVVAALAPSLGWLPGQLWPAGVPDDACAGAGPVTAALSRLWAEAPDGSPWDRLRHLLIQIRQREILAQELPVISALVGAPGGGDRPLVPQDPPDVEFDAALKDFKGIGAENVPALLRAPDPRRALLRAGLLAWPALQPSGRRLARVPQVVLGLLKPFLCLPAVLALVAPLWAAFAASLAWVGVAFGAGAWFSPPGHLILLCAFVPGLVGGMAVRTGGEGALRALGRLGLALLPAALFAVLLCVVCDACPSAGPDGLPPGVRSLIVGAAMAAGAGGALYVGSDGETHWEAMAGVAVTAGVLAFFLQSLVPGTGTNAWWPVLVLYAVLFLVTAALSWLRPRPRTGRRRLRGPETE</sequence>
<evidence type="ECO:0000256" key="4">
    <source>
        <dbReference type="SAM" id="Phobius"/>
    </source>
</evidence>
<feature type="transmembrane region" description="Helical" evidence="4">
    <location>
        <begin position="1073"/>
        <end position="1094"/>
    </location>
</feature>
<comment type="caution">
    <text evidence="6">The sequence shown here is derived from an EMBL/GenBank/DDBJ whole genome shotgun (WGS) entry which is preliminary data.</text>
</comment>
<dbReference type="PROSITE" id="PS51635">
    <property type="entry name" value="PNPLA"/>
    <property type="match status" value="1"/>
</dbReference>
<feature type="active site" description="Nucleophile" evidence="2">
    <location>
        <position position="67"/>
    </location>
</feature>
<organism evidence="6 7">
    <name type="scientific">Streptomyces xanthophaeus</name>
    <dbReference type="NCBI Taxonomy" id="67385"/>
    <lineage>
        <taxon>Bacteria</taxon>
        <taxon>Bacillati</taxon>
        <taxon>Actinomycetota</taxon>
        <taxon>Actinomycetes</taxon>
        <taxon>Kitasatosporales</taxon>
        <taxon>Streptomycetaceae</taxon>
        <taxon>Streptomyces</taxon>
    </lineage>
</organism>
<name>A0A919GWL9_9ACTN</name>
<dbReference type="InterPro" id="IPR002641">
    <property type="entry name" value="PNPLA_dom"/>
</dbReference>
<dbReference type="GO" id="GO:0016042">
    <property type="term" value="P:lipid catabolic process"/>
    <property type="evidence" value="ECO:0007669"/>
    <property type="project" value="UniProtKB-UniRule"/>
</dbReference>
<dbReference type="Proteomes" id="UP000600026">
    <property type="component" value="Unassembled WGS sequence"/>
</dbReference>
<evidence type="ECO:0000256" key="2">
    <source>
        <dbReference type="PROSITE-ProRule" id="PRU01161"/>
    </source>
</evidence>
<dbReference type="Pfam" id="PF01734">
    <property type="entry name" value="Patatin"/>
    <property type="match status" value="1"/>
</dbReference>
<feature type="region of interest" description="Disordered" evidence="3">
    <location>
        <begin position="575"/>
        <end position="594"/>
    </location>
</feature>
<feature type="domain" description="PNPLA" evidence="5">
    <location>
        <begin position="17"/>
        <end position="285"/>
    </location>
</feature>
<dbReference type="Pfam" id="PF11856">
    <property type="entry name" value="DUF3376"/>
    <property type="match status" value="1"/>
</dbReference>
<keyword evidence="2" id="KW-0378">Hydrolase</keyword>
<dbReference type="InterPro" id="IPR024282">
    <property type="entry name" value="DUF3376"/>
</dbReference>
<dbReference type="EMBL" id="BNEE01000006">
    <property type="protein sequence ID" value="GHI85695.1"/>
    <property type="molecule type" value="Genomic_DNA"/>
</dbReference>
<protein>
    <recommendedName>
        <fullName evidence="5">PNPLA domain-containing protein</fullName>
    </recommendedName>
</protein>
<feature type="active site" description="Proton acceptor" evidence="2">
    <location>
        <position position="272"/>
    </location>
</feature>
<keyword evidence="4" id="KW-0472">Membrane</keyword>
<gene>
    <name evidence="6" type="ORF">Sxan_30590</name>
</gene>
<proteinExistence type="predicted"/>
<keyword evidence="7" id="KW-1185">Reference proteome</keyword>
<evidence type="ECO:0000256" key="1">
    <source>
        <dbReference type="ARBA" id="ARBA00023098"/>
    </source>
</evidence>
<dbReference type="RefSeq" id="WP_202205070.1">
    <property type="nucleotide sequence ID" value="NZ_BNEE01000006.1"/>
</dbReference>
<accession>A0A919GWL9</accession>
<evidence type="ECO:0000313" key="7">
    <source>
        <dbReference type="Proteomes" id="UP000600026"/>
    </source>
</evidence>
<dbReference type="AlphaFoldDB" id="A0A919GWL9"/>
<dbReference type="InterPro" id="IPR016035">
    <property type="entry name" value="Acyl_Trfase/lysoPLipase"/>
</dbReference>
<evidence type="ECO:0000313" key="6">
    <source>
        <dbReference type="EMBL" id="GHI85695.1"/>
    </source>
</evidence>
<feature type="short sequence motif" description="DGA/G" evidence="2">
    <location>
        <begin position="272"/>
        <end position="274"/>
    </location>
</feature>
<dbReference type="GO" id="GO:0016787">
    <property type="term" value="F:hydrolase activity"/>
    <property type="evidence" value="ECO:0007669"/>
    <property type="project" value="UniProtKB-UniRule"/>
</dbReference>
<keyword evidence="4" id="KW-0812">Transmembrane</keyword>
<keyword evidence="2" id="KW-0442">Lipid degradation</keyword>
<evidence type="ECO:0000256" key="3">
    <source>
        <dbReference type="SAM" id="MobiDB-lite"/>
    </source>
</evidence>
<comment type="caution">
    <text evidence="2">Lacks conserved residue(s) required for the propagation of feature annotation.</text>
</comment>
<feature type="region of interest" description="Disordered" evidence="3">
    <location>
        <begin position="226"/>
        <end position="266"/>
    </location>
</feature>
<feature type="transmembrane region" description="Helical" evidence="4">
    <location>
        <begin position="1016"/>
        <end position="1037"/>
    </location>
</feature>